<keyword evidence="4" id="KW-0325">Glycoprotein</keyword>
<evidence type="ECO:0000256" key="1">
    <source>
        <dbReference type="ARBA" id="ARBA00005964"/>
    </source>
</evidence>
<feature type="domain" description="Carboxylesterase type B" evidence="5">
    <location>
        <begin position="33"/>
        <end position="536"/>
    </location>
</feature>
<dbReference type="GO" id="GO:0052689">
    <property type="term" value="F:carboxylic ester hydrolase activity"/>
    <property type="evidence" value="ECO:0007669"/>
    <property type="project" value="UniProtKB-KW"/>
</dbReference>
<dbReference type="Gene3D" id="3.40.50.1820">
    <property type="entry name" value="alpha/beta hydrolase"/>
    <property type="match status" value="1"/>
</dbReference>
<organism evidence="6">
    <name type="scientific">Manduca sexta</name>
    <name type="common">Tobacco hawkmoth</name>
    <name type="synonym">Tobacco hornworm</name>
    <dbReference type="NCBI Taxonomy" id="7130"/>
    <lineage>
        <taxon>Eukaryota</taxon>
        <taxon>Metazoa</taxon>
        <taxon>Ecdysozoa</taxon>
        <taxon>Arthropoda</taxon>
        <taxon>Hexapoda</taxon>
        <taxon>Insecta</taxon>
        <taxon>Pterygota</taxon>
        <taxon>Neoptera</taxon>
        <taxon>Endopterygota</taxon>
        <taxon>Lepidoptera</taxon>
        <taxon>Glossata</taxon>
        <taxon>Ditrysia</taxon>
        <taxon>Bombycoidea</taxon>
        <taxon>Sphingidae</taxon>
        <taxon>Sphinginae</taxon>
        <taxon>Sphingini</taxon>
        <taxon>Manduca</taxon>
    </lineage>
</organism>
<evidence type="ECO:0000256" key="4">
    <source>
        <dbReference type="ARBA" id="ARBA00023180"/>
    </source>
</evidence>
<dbReference type="PANTHER" id="PTHR43142">
    <property type="entry name" value="CARBOXYLIC ESTER HYDROLASE"/>
    <property type="match status" value="1"/>
</dbReference>
<comment type="similarity">
    <text evidence="1">Belongs to the type-B carboxylesterase/lipase family.</text>
</comment>
<keyword evidence="3" id="KW-0378">Hydrolase</keyword>
<evidence type="ECO:0000256" key="2">
    <source>
        <dbReference type="ARBA" id="ARBA00022487"/>
    </source>
</evidence>
<sequence length="553" mass="63012">MRKYFYLLLAAVVLSGTLIGLVINSVIKWNSGNPVVRTKLGNIRGLKAGNGDYSMYLGVPYATVDMKNPFGRSIPFPKFEGVFDANDDSVMCPQIEDYNHTLTGSLDCLYLNIYVPNVASVQNPLPVLIYIPGGRNEVGFPGRHIFGPTFLMKQDIILIIISFRLGPYGFMCLNTPEIPGNQGPKDQLLALKWISENIDAFGGDPQRITLAGASVGGLHATLHFMRTKYPLFQQIILQSGTRAYPLIMTNSNVTVPHRIAEELGLKTDNTSEAIKFLTIQDPLAVIKASSKLNIRYKVCIEKEFDNVENFITRHMAHITDIPSIRKMPMLIAHSNNELLHHYASIDFDKANKNIIKNILDALFDFGEERFERIEDQVKHFYIGDEEVSNKVKQKIIDFASDTVHNYPVKINIEKFIKNNVKKLYYYVFSYFGERNFIRQIYGVNDSFQGAAHLDDQGYLFDTVPIKDKHSPNDQLMIDRVTTTWANFVKYGDPQPTTSELLPLEWKPVTKDSLFYYNLSLNLSTGIQPFPKRMAFWDLIYKLYGKYERLPTTH</sequence>
<dbReference type="PANTHER" id="PTHR43142:SF1">
    <property type="entry name" value="CARBOXYLIC ESTER HYDROLASE"/>
    <property type="match status" value="1"/>
</dbReference>
<dbReference type="InterPro" id="IPR002018">
    <property type="entry name" value="CarbesteraseB"/>
</dbReference>
<protein>
    <submittedName>
        <fullName evidence="6">Esterase</fullName>
    </submittedName>
</protein>
<evidence type="ECO:0000313" key="6">
    <source>
        <dbReference type="EMBL" id="UXP71964.1"/>
    </source>
</evidence>
<evidence type="ECO:0000256" key="3">
    <source>
        <dbReference type="ARBA" id="ARBA00022801"/>
    </source>
</evidence>
<dbReference type="EMBL" id="ON929182">
    <property type="protein sequence ID" value="UXP71964.1"/>
    <property type="molecule type" value="mRNA"/>
</dbReference>
<proteinExistence type="evidence at transcript level"/>
<name>A0A977T754_MANSE</name>
<dbReference type="AlphaFoldDB" id="A0A977T754"/>
<reference evidence="6" key="1">
    <citation type="journal article" date="2022" name="Insect Sci.">
        <title>Genome-wide identification, classification, and expression profiling of serine esterases and other esterase-related proteins in the tobacco hornworm, Manduca sexta.</title>
        <authorList>
            <person name="Miao Z."/>
            <person name="Xiong C."/>
            <person name="Cao X."/>
            <person name="Shan T."/>
            <person name="Jin Q."/>
            <person name="Jiang H."/>
        </authorList>
    </citation>
    <scope>NUCLEOTIDE SEQUENCE</scope>
    <source>
        <strain evidence="6">AE8</strain>
    </source>
</reference>
<dbReference type="SUPFAM" id="SSF53474">
    <property type="entry name" value="alpha/beta-Hydrolases"/>
    <property type="match status" value="1"/>
</dbReference>
<evidence type="ECO:0000259" key="5">
    <source>
        <dbReference type="Pfam" id="PF00135"/>
    </source>
</evidence>
<dbReference type="InterPro" id="IPR029058">
    <property type="entry name" value="AB_hydrolase_fold"/>
</dbReference>
<keyword evidence="2" id="KW-0719">Serine esterase</keyword>
<accession>A0A977T754</accession>
<dbReference type="Pfam" id="PF00135">
    <property type="entry name" value="COesterase"/>
    <property type="match status" value="1"/>
</dbReference>